<dbReference type="SUPFAM" id="SSF48592">
    <property type="entry name" value="GroEL equatorial domain-like"/>
    <property type="match status" value="1"/>
</dbReference>
<evidence type="ECO:0000256" key="9">
    <source>
        <dbReference type="ARBA" id="ARBA00033325"/>
    </source>
</evidence>
<dbReference type="PROSITE" id="PS00995">
    <property type="entry name" value="TCP1_3"/>
    <property type="match status" value="1"/>
</dbReference>
<dbReference type="InterPro" id="IPR027409">
    <property type="entry name" value="GroEL-like_apical_dom_sf"/>
</dbReference>
<evidence type="ECO:0000256" key="7">
    <source>
        <dbReference type="ARBA" id="ARBA00023186"/>
    </source>
</evidence>
<keyword evidence="5 10" id="KW-0547">Nucleotide-binding</keyword>
<accession>A0A0C7MZG2</accession>
<dbReference type="PROSITE" id="PS00750">
    <property type="entry name" value="TCP1_1"/>
    <property type="match status" value="1"/>
</dbReference>
<dbReference type="GO" id="GO:0016887">
    <property type="term" value="F:ATP hydrolysis activity"/>
    <property type="evidence" value="ECO:0007669"/>
    <property type="project" value="InterPro"/>
</dbReference>
<dbReference type="Gene3D" id="1.10.560.10">
    <property type="entry name" value="GroEL-like equatorial domain"/>
    <property type="match status" value="1"/>
</dbReference>
<keyword evidence="12" id="KW-1185">Reference proteome</keyword>
<dbReference type="Gene3D" id="3.30.260.10">
    <property type="entry name" value="TCP-1-like chaperonin intermediate domain"/>
    <property type="match status" value="1"/>
</dbReference>
<name>A0A0C7MZG2_9SACH</name>
<evidence type="ECO:0000256" key="8">
    <source>
        <dbReference type="ARBA" id="ARBA00024086"/>
    </source>
</evidence>
<dbReference type="InterPro" id="IPR017998">
    <property type="entry name" value="Chaperone_TCP-1"/>
</dbReference>
<evidence type="ECO:0000256" key="5">
    <source>
        <dbReference type="ARBA" id="ARBA00022741"/>
    </source>
</evidence>
<evidence type="ECO:0000256" key="4">
    <source>
        <dbReference type="ARBA" id="ARBA00022490"/>
    </source>
</evidence>
<dbReference type="GO" id="GO:0140662">
    <property type="term" value="F:ATP-dependent protein folding chaperone"/>
    <property type="evidence" value="ECO:0007669"/>
    <property type="project" value="InterPro"/>
</dbReference>
<dbReference type="HOGENOM" id="CLU_008891_7_3_1"/>
<evidence type="ECO:0000313" key="12">
    <source>
        <dbReference type="Proteomes" id="UP000054304"/>
    </source>
</evidence>
<evidence type="ECO:0000256" key="10">
    <source>
        <dbReference type="RuleBase" id="RU004187"/>
    </source>
</evidence>
<gene>
    <name evidence="11" type="ORF">LALA0_S07e03796g</name>
</gene>
<dbReference type="Pfam" id="PF00118">
    <property type="entry name" value="Cpn60_TCP1"/>
    <property type="match status" value="1"/>
</dbReference>
<dbReference type="Gene3D" id="3.50.7.10">
    <property type="entry name" value="GroEL"/>
    <property type="match status" value="1"/>
</dbReference>
<dbReference type="SUPFAM" id="SSF52029">
    <property type="entry name" value="GroEL apical domain-like"/>
    <property type="match status" value="1"/>
</dbReference>
<comment type="subunit">
    <text evidence="3">Heterooligomeric complex of about 850 to 900 kDa that forms two stacked rings, 12 to 16 nm in diameter.</text>
</comment>
<evidence type="ECO:0000256" key="2">
    <source>
        <dbReference type="ARBA" id="ARBA00008020"/>
    </source>
</evidence>
<dbReference type="EMBL" id="LN736366">
    <property type="protein sequence ID" value="CEP63162.1"/>
    <property type="molecule type" value="Genomic_DNA"/>
</dbReference>
<keyword evidence="4" id="KW-0963">Cytoplasm</keyword>
<dbReference type="InterPro" id="IPR053374">
    <property type="entry name" value="TCP-1_chaperonin"/>
</dbReference>
<protein>
    <recommendedName>
        <fullName evidence="8">T-complex protein 1 subunit epsilon</fullName>
    </recommendedName>
    <alternativeName>
        <fullName evidence="9">CCT-epsilon</fullName>
    </alternativeName>
</protein>
<proteinExistence type="inferred from homology"/>
<dbReference type="OrthoDB" id="10248520at2759"/>
<dbReference type="PRINTS" id="PR00304">
    <property type="entry name" value="TCOMPLEXTCP1"/>
</dbReference>
<dbReference type="InterPro" id="IPR027413">
    <property type="entry name" value="GROEL-like_equatorial_sf"/>
</dbReference>
<comment type="subcellular location">
    <subcellularLocation>
        <location evidence="1">Cytoplasm</location>
    </subcellularLocation>
</comment>
<dbReference type="GO" id="GO:0005832">
    <property type="term" value="C:chaperonin-containing T-complex"/>
    <property type="evidence" value="ECO:0007669"/>
    <property type="project" value="EnsemblFungi"/>
</dbReference>
<dbReference type="InterPro" id="IPR054827">
    <property type="entry name" value="thermosome_alpha"/>
</dbReference>
<evidence type="ECO:0000313" key="11">
    <source>
        <dbReference type="EMBL" id="CEP63162.1"/>
    </source>
</evidence>
<dbReference type="STRING" id="1245769.A0A0C7MZG2"/>
<dbReference type="NCBIfam" id="NF041082">
    <property type="entry name" value="thermosome_alpha"/>
    <property type="match status" value="1"/>
</dbReference>
<dbReference type="InterPro" id="IPR002194">
    <property type="entry name" value="Chaperonin_TCP-1_CS"/>
</dbReference>
<dbReference type="NCBIfam" id="TIGR02343">
    <property type="entry name" value="chap_CCT_epsi"/>
    <property type="match status" value="1"/>
</dbReference>
<evidence type="ECO:0000256" key="6">
    <source>
        <dbReference type="ARBA" id="ARBA00022840"/>
    </source>
</evidence>
<dbReference type="InterPro" id="IPR027410">
    <property type="entry name" value="TCP-1-like_intermed_sf"/>
</dbReference>
<dbReference type="GO" id="GO:0051082">
    <property type="term" value="F:unfolded protein binding"/>
    <property type="evidence" value="ECO:0007669"/>
    <property type="project" value="EnsemblFungi"/>
</dbReference>
<keyword evidence="7 10" id="KW-0143">Chaperone</keyword>
<dbReference type="Proteomes" id="UP000054304">
    <property type="component" value="Unassembled WGS sequence"/>
</dbReference>
<evidence type="ECO:0000256" key="3">
    <source>
        <dbReference type="ARBA" id="ARBA00011531"/>
    </source>
</evidence>
<sequence>MAQMHPQGMEMPDMSNAIVAQDEMGRPFIIVRDQGNKERQHGLEAKKSHILAARSVASIIKTSLGPRGLDKILISPDGEITITNDGATILSQMELDNEIAKLLVQLSKSQDEEIGDGTTGVVVLASALLDQALELIEKGIHPIKIANGFDEAARMAVVHLEAQADDVALDESSFHDYLFKAAKTSLGSKIVSKDLDRFAQMAVDAVTSVMDLDRKDVDFDLIKLEGRVGGSLQDSKLIKGVVLDKDFSHPQMPKLVKPKEGQDGVKLAILTCPFEPPKPKTKHKLDISTVEEYQKLQSYEREKFTEMINYVKNAGADVAICQWGFDDEANHLLLQNNLPAVRWVGGQELEQIAIATKGRIVPRFQDLSPEKLGTCGKIREVEFGTTKDRMLVIEECSNSKTVTCFIRGSNRMIVDEAKRALHDSLCVVRNLVRDSRVVYGGGAAEVTMSVAVSEEADRQHGIDQYAFRAFSQALDTIPMLLAENSGLDPIETLSLLKSSQIKEKVSTTGVDCLSNDSNNMKELFVVDPLIGKKQQIQLATQLCRMILKIDNVIISGKDEY</sequence>
<dbReference type="AlphaFoldDB" id="A0A0C7MZG2"/>
<dbReference type="GO" id="GO:0005524">
    <property type="term" value="F:ATP binding"/>
    <property type="evidence" value="ECO:0007669"/>
    <property type="project" value="UniProtKB-KW"/>
</dbReference>
<dbReference type="CDD" id="cd03339">
    <property type="entry name" value="TCP1_epsilon"/>
    <property type="match status" value="1"/>
</dbReference>
<reference evidence="11 12" key="1">
    <citation type="submission" date="2014-12" db="EMBL/GenBank/DDBJ databases">
        <authorList>
            <person name="Neuveglise Cecile"/>
        </authorList>
    </citation>
    <scope>NUCLEOTIDE SEQUENCE [LARGE SCALE GENOMIC DNA]</scope>
    <source>
        <strain evidence="11 12">CBS 12615</strain>
    </source>
</reference>
<dbReference type="PANTHER" id="PTHR11353">
    <property type="entry name" value="CHAPERONIN"/>
    <property type="match status" value="1"/>
</dbReference>
<dbReference type="NCBIfam" id="NF041083">
    <property type="entry name" value="thermosome_beta"/>
    <property type="match status" value="1"/>
</dbReference>
<organism evidence="11 12">
    <name type="scientific">Lachancea lanzarotensis</name>
    <dbReference type="NCBI Taxonomy" id="1245769"/>
    <lineage>
        <taxon>Eukaryota</taxon>
        <taxon>Fungi</taxon>
        <taxon>Dikarya</taxon>
        <taxon>Ascomycota</taxon>
        <taxon>Saccharomycotina</taxon>
        <taxon>Saccharomycetes</taxon>
        <taxon>Saccharomycetales</taxon>
        <taxon>Saccharomycetaceae</taxon>
        <taxon>Lachancea</taxon>
    </lineage>
</organism>
<dbReference type="RefSeq" id="XP_022629383.1">
    <property type="nucleotide sequence ID" value="XM_022771480.1"/>
</dbReference>
<dbReference type="InterPro" id="IPR012718">
    <property type="entry name" value="Chap_CCT_epsi"/>
</dbReference>
<comment type="similarity">
    <text evidence="2 10">Belongs to the TCP-1 chaperonin family.</text>
</comment>
<dbReference type="FunFam" id="3.50.7.10:FF:000003">
    <property type="entry name" value="T-complex protein 1 subunit epsilon"/>
    <property type="match status" value="1"/>
</dbReference>
<dbReference type="SUPFAM" id="SSF54849">
    <property type="entry name" value="GroEL-intermediate domain like"/>
    <property type="match status" value="1"/>
</dbReference>
<dbReference type="GeneID" id="34686654"/>
<evidence type="ECO:0000256" key="1">
    <source>
        <dbReference type="ARBA" id="ARBA00004496"/>
    </source>
</evidence>
<keyword evidence="6 10" id="KW-0067">ATP-binding</keyword>
<dbReference type="InterPro" id="IPR002423">
    <property type="entry name" value="Cpn60/GroEL/TCP-1"/>
</dbReference>